<dbReference type="KEGG" id="rfs:C1I64_10835"/>
<evidence type="ECO:0000313" key="2">
    <source>
        <dbReference type="Proteomes" id="UP000285317"/>
    </source>
</evidence>
<dbReference type="RefSeq" id="WP_127887202.1">
    <property type="nucleotide sequence ID" value="NZ_CP028137.1"/>
</dbReference>
<organism evidence="1 2">
    <name type="scientific">Rathayibacter festucae DSM 15932</name>
    <dbReference type="NCBI Taxonomy" id="1328866"/>
    <lineage>
        <taxon>Bacteria</taxon>
        <taxon>Bacillati</taxon>
        <taxon>Actinomycetota</taxon>
        <taxon>Actinomycetes</taxon>
        <taxon>Micrococcales</taxon>
        <taxon>Microbacteriaceae</taxon>
        <taxon>Rathayibacter</taxon>
    </lineage>
</organism>
<evidence type="ECO:0000313" key="1">
    <source>
        <dbReference type="EMBL" id="AZZ52491.1"/>
    </source>
</evidence>
<reference evidence="1 2" key="1">
    <citation type="submission" date="2018-03" db="EMBL/GenBank/DDBJ databases">
        <title>Bacteriophage NCPPB3778 and a type I-E CRISPR drive the evolution of the US Biological Select Agent, Rathayibacter toxicus.</title>
        <authorList>
            <person name="Davis E.W.II."/>
            <person name="Tabima J.F."/>
            <person name="Weisberg A.J."/>
            <person name="Dantas Lopes L."/>
            <person name="Wiseman M.S."/>
            <person name="Wiseman M.S."/>
            <person name="Pupko T."/>
            <person name="Belcher M.S."/>
            <person name="Sechler A.J."/>
            <person name="Tancos M.A."/>
            <person name="Schroeder B.K."/>
            <person name="Murray T.D."/>
            <person name="Luster D.G."/>
            <person name="Schneider W.L."/>
            <person name="Rogers E."/>
            <person name="Andreote F.D."/>
            <person name="Grunwald N.J."/>
            <person name="Putnam M.L."/>
            <person name="Chang J.H."/>
        </authorList>
    </citation>
    <scope>NUCLEOTIDE SEQUENCE [LARGE SCALE GENOMIC DNA]</scope>
    <source>
        <strain evidence="1 2">DSM 15932</strain>
    </source>
</reference>
<gene>
    <name evidence="1" type="ORF">C1I64_10835</name>
</gene>
<dbReference type="AlphaFoldDB" id="A0A3Q9UYZ5"/>
<dbReference type="EMBL" id="CP028137">
    <property type="protein sequence ID" value="AZZ52491.1"/>
    <property type="molecule type" value="Genomic_DNA"/>
</dbReference>
<proteinExistence type="predicted"/>
<protein>
    <submittedName>
        <fullName evidence="1">Uncharacterized protein</fullName>
    </submittedName>
</protein>
<name>A0A3Q9UYZ5_9MICO</name>
<dbReference type="Proteomes" id="UP000285317">
    <property type="component" value="Chromosome"/>
</dbReference>
<accession>A0A3Q9UYZ5</accession>
<sequence length="74" mass="7287">MIECGSCGTDAVVLDRSGGEDSEGVSSEELVVLCAECAPGEITAALEAALLDEASLEGALPAAALEKAAHARAA</sequence>